<dbReference type="Bgee" id="ENSPPAG00000041857">
    <property type="expression patterns" value="Expressed in placenta and 6 other cell types or tissues"/>
</dbReference>
<reference evidence="1" key="2">
    <citation type="submission" date="2025-08" db="UniProtKB">
        <authorList>
            <consortium name="Ensembl"/>
        </authorList>
    </citation>
    <scope>IDENTIFICATION</scope>
</reference>
<name>A0A2R9CBC6_PANPA</name>
<dbReference type="EMBL" id="AJFE02109856">
    <property type="status" value="NOT_ANNOTATED_CDS"/>
    <property type="molecule type" value="Genomic_DNA"/>
</dbReference>
<dbReference type="GeneTree" id="ENSGT00910000147531"/>
<keyword evidence="2" id="KW-1185">Reference proteome</keyword>
<reference evidence="1 2" key="1">
    <citation type="journal article" date="2012" name="Nature">
        <title>The bonobo genome compared with the chimpanzee and human genomes.</title>
        <authorList>
            <person name="Prufer K."/>
            <person name="Munch K."/>
            <person name="Hellmann I."/>
            <person name="Akagi K."/>
            <person name="Miller J.R."/>
            <person name="Walenz B."/>
            <person name="Koren S."/>
            <person name="Sutton G."/>
            <person name="Kodira C."/>
            <person name="Winer R."/>
            <person name="Knight J.R."/>
            <person name="Mullikin J.C."/>
            <person name="Meader S.J."/>
            <person name="Ponting C.P."/>
            <person name="Lunter G."/>
            <person name="Higashino S."/>
            <person name="Hobolth A."/>
            <person name="Dutheil J."/>
            <person name="Karakoc E."/>
            <person name="Alkan C."/>
            <person name="Sajjadian S."/>
            <person name="Catacchio C.R."/>
            <person name="Ventura M."/>
            <person name="Marques-Bonet T."/>
            <person name="Eichler E.E."/>
            <person name="Andre C."/>
            <person name="Atencia R."/>
            <person name="Mugisha L."/>
            <person name="Junhold J."/>
            <person name="Patterson N."/>
            <person name="Siebauer M."/>
            <person name="Good J.M."/>
            <person name="Fischer A."/>
            <person name="Ptak S.E."/>
            <person name="Lachmann M."/>
            <person name="Symer D.E."/>
            <person name="Mailund T."/>
            <person name="Schierup M.H."/>
            <person name="Andres A.M."/>
            <person name="Kelso J."/>
            <person name="Paabo S."/>
        </authorList>
    </citation>
    <scope>NUCLEOTIDE SEQUENCE [LARGE SCALE GENOMIC DNA]</scope>
</reference>
<reference evidence="1" key="3">
    <citation type="submission" date="2025-09" db="UniProtKB">
        <authorList>
            <consortium name="Ensembl"/>
        </authorList>
    </citation>
    <scope>IDENTIFICATION</scope>
</reference>
<evidence type="ECO:0000313" key="2">
    <source>
        <dbReference type="Proteomes" id="UP000240080"/>
    </source>
</evidence>
<dbReference type="Ensembl" id="ENSPPAT00000061176.1">
    <property type="protein sequence ID" value="ENSPPAP00000038273.1"/>
    <property type="gene ID" value="ENSPPAG00000041857.1"/>
</dbReference>
<dbReference type="AlphaFoldDB" id="A0A2R9CBC6"/>
<sequence length="55" mass="6445">MMSWAFSLSAMENSERKNRCFSQANRFLDVFWFSLPAPDAWTPFIDWSALIVNVL</sequence>
<protein>
    <submittedName>
        <fullName evidence="1">Uncharacterized protein</fullName>
    </submittedName>
</protein>
<organism evidence="1 2">
    <name type="scientific">Pan paniscus</name>
    <name type="common">Pygmy chimpanzee</name>
    <name type="synonym">Bonobo</name>
    <dbReference type="NCBI Taxonomy" id="9597"/>
    <lineage>
        <taxon>Eukaryota</taxon>
        <taxon>Metazoa</taxon>
        <taxon>Chordata</taxon>
        <taxon>Craniata</taxon>
        <taxon>Vertebrata</taxon>
        <taxon>Euteleostomi</taxon>
        <taxon>Mammalia</taxon>
        <taxon>Eutheria</taxon>
        <taxon>Euarchontoglires</taxon>
        <taxon>Primates</taxon>
        <taxon>Haplorrhini</taxon>
        <taxon>Catarrhini</taxon>
        <taxon>Hominidae</taxon>
        <taxon>Pan</taxon>
    </lineage>
</organism>
<proteinExistence type="predicted"/>
<dbReference type="Proteomes" id="UP000240080">
    <property type="component" value="Chromosome 12"/>
</dbReference>
<evidence type="ECO:0000313" key="1">
    <source>
        <dbReference type="Ensembl" id="ENSPPAP00000038273.1"/>
    </source>
</evidence>
<accession>A0A2R9CBC6</accession>